<dbReference type="Proteomes" id="UP000317557">
    <property type="component" value="Unassembled WGS sequence"/>
</dbReference>
<feature type="transmembrane region" description="Helical" evidence="2">
    <location>
        <begin position="12"/>
        <end position="33"/>
    </location>
</feature>
<keyword evidence="2" id="KW-0812">Transmembrane</keyword>
<keyword evidence="2" id="KW-1133">Transmembrane helix</keyword>
<proteinExistence type="predicted"/>
<dbReference type="OrthoDB" id="111691at2"/>
<dbReference type="Pfam" id="PF03929">
    <property type="entry name" value="PepSY_TM"/>
    <property type="match status" value="1"/>
</dbReference>
<evidence type="ECO:0000256" key="1">
    <source>
        <dbReference type="SAM" id="MobiDB-lite"/>
    </source>
</evidence>
<dbReference type="InterPro" id="IPR005625">
    <property type="entry name" value="PepSY-ass_TM"/>
</dbReference>
<feature type="region of interest" description="Disordered" evidence="1">
    <location>
        <begin position="382"/>
        <end position="412"/>
    </location>
</feature>
<dbReference type="RefSeq" id="WP_142453695.1">
    <property type="nucleotide sequence ID" value="NZ_FXTP01000004.1"/>
</dbReference>
<dbReference type="PANTHER" id="PTHR34219:SF3">
    <property type="entry name" value="BLL7967 PROTEIN"/>
    <property type="match status" value="1"/>
</dbReference>
<evidence type="ECO:0000313" key="4">
    <source>
        <dbReference type="Proteomes" id="UP000317557"/>
    </source>
</evidence>
<dbReference type="EMBL" id="FXTP01000004">
    <property type="protein sequence ID" value="SMO53225.1"/>
    <property type="molecule type" value="Genomic_DNA"/>
</dbReference>
<dbReference type="PANTHER" id="PTHR34219">
    <property type="entry name" value="IRON-REGULATED INNER MEMBRANE PROTEIN-RELATED"/>
    <property type="match status" value="1"/>
</dbReference>
<name>A0A521C1L0_9BACT</name>
<evidence type="ECO:0000256" key="2">
    <source>
        <dbReference type="SAM" id="Phobius"/>
    </source>
</evidence>
<gene>
    <name evidence="3" type="ORF">SAMN06265219_10479</name>
</gene>
<feature type="transmembrane region" description="Helical" evidence="2">
    <location>
        <begin position="355"/>
        <end position="376"/>
    </location>
</feature>
<evidence type="ECO:0000313" key="3">
    <source>
        <dbReference type="EMBL" id="SMO53225.1"/>
    </source>
</evidence>
<reference evidence="3 4" key="1">
    <citation type="submission" date="2017-05" db="EMBL/GenBank/DDBJ databases">
        <authorList>
            <person name="Varghese N."/>
            <person name="Submissions S."/>
        </authorList>
    </citation>
    <scope>NUCLEOTIDE SEQUENCE [LARGE SCALE GENOMIC DNA]</scope>
    <source>
        <strain evidence="3 4">DSM 21985</strain>
    </source>
</reference>
<keyword evidence="2" id="KW-0472">Membrane</keyword>
<feature type="transmembrane region" description="Helical" evidence="2">
    <location>
        <begin position="153"/>
        <end position="174"/>
    </location>
</feature>
<organism evidence="3 4">
    <name type="scientific">Gracilimonas mengyeensis</name>
    <dbReference type="NCBI Taxonomy" id="1302730"/>
    <lineage>
        <taxon>Bacteria</taxon>
        <taxon>Pseudomonadati</taxon>
        <taxon>Balneolota</taxon>
        <taxon>Balneolia</taxon>
        <taxon>Balneolales</taxon>
        <taxon>Balneolaceae</taxon>
        <taxon>Gracilimonas</taxon>
    </lineage>
</organism>
<dbReference type="AlphaFoldDB" id="A0A521C1L0"/>
<keyword evidence="4" id="KW-1185">Reference proteome</keyword>
<protein>
    <submittedName>
        <fullName evidence="3">Uncharacterized iron-regulated membrane protein</fullName>
    </submittedName>
</protein>
<accession>A0A521C1L0</accession>
<feature type="transmembrane region" description="Helical" evidence="2">
    <location>
        <begin position="205"/>
        <end position="225"/>
    </location>
</feature>
<sequence>MFKKIILFLHRWLGLISGLVVLVLSISGALFVFQKEFTHWLRKDVMYVEQTQRQRLSMEEMYARTADALEVPALYYGLVTYKDENQAWSAFSYIPNPEPSWTYFGAIKEYKTAYVNPYTGETQAVIDEEKDFFQIMKGIHWSLLLSTPIGQPIVVWSTVIFIVLLISGLVLWWPKKWNKAGKQKSFKVKWGSTWRRVNYDLHNVVGFYALLLALIVGFTGLYWAFPFAKKTLHFLGTGEFKLPDTQTTKVQSTPPAAPRDAAESPLEVAYKNGWEEFPDAYSIAFITPRDSAGTINAIVRGSGKTYYERSEMKFDQYTGEVLQIDAYEDKNAGEKLLAMNYDIHVGAIGGIPGKILALLICIVSGSLPITGFIIWFDKKRRGKRQKSRPSFYKGISGNGRKKKCKPSELAEA</sequence>